<evidence type="ECO:0008006" key="4">
    <source>
        <dbReference type="Google" id="ProtNLM"/>
    </source>
</evidence>
<evidence type="ECO:0000313" key="2">
    <source>
        <dbReference type="EMBL" id="OAN42890.1"/>
    </source>
</evidence>
<dbReference type="EMBL" id="LWQS01000082">
    <property type="protein sequence ID" value="OAN42890.1"/>
    <property type="molecule type" value="Genomic_DNA"/>
</dbReference>
<name>A0A178M3R4_9CHLR</name>
<keyword evidence="3" id="KW-1185">Reference proteome</keyword>
<sequence>MVAGPVLLLDGAPAVTPTVIERSVVEWSCAVPAGATAQLMIGDEPLEPFLRPGDALWRWRWQAPAAAGTYPICLTITAATQVTEWHGIVQVAPSLLDARRYAALLADLAELAPALAHALSGGRHPAGSGDAGQPDRAALLALLTGPLTQRLIAAVERLAHKPPQRRRQWEGPRELGALRERPDPSRWRLASDAAPLPPAGWPDRVWVQASRPDPRERSRHVAAQLLDRLITSGQALLVTPLPAEARTRLGMVIGRLRAMRAQLDVTIQPPIGVSVWRPRSRDERIVAAYRRLVQRRLGVGWEPALLAIPVREVARLYEAWCAARVAFALLSLDDWQVREQALLSGQTAQLTAQQPLLVLAHAAGATVALRYQPRYTPDSQPFRSLDDRVRVPDVSIEITHPRRAPGLIVLDAKYRSEEGALPASAIDEGYSYLAGIGRHDGSRAVTALALLFPGAGTPVSYASGLTALPLLPGEQVDGLTAWLRDGILNAII</sequence>
<gene>
    <name evidence="2" type="ORF">A6A03_04015</name>
</gene>
<dbReference type="AlphaFoldDB" id="A0A178M3R4"/>
<feature type="region of interest" description="Disordered" evidence="1">
    <location>
        <begin position="162"/>
        <end position="182"/>
    </location>
</feature>
<reference evidence="2 3" key="1">
    <citation type="submission" date="2016-04" db="EMBL/GenBank/DDBJ databases">
        <title>Chloroflexus islandicus sp. nov., a thermophilic filamentous anoxygenic phototrophic bacterium from geyser Strokkur (Iceland).</title>
        <authorList>
            <person name="Gaisin V.A."/>
            <person name="Kalashnikov A.M."/>
            <person name="Sukhacheva M.V."/>
            <person name="Grouzdev D.S."/>
            <person name="Ivanov T.M."/>
            <person name="Kuznetsov B."/>
            <person name="Gorlenko V.M."/>
        </authorList>
    </citation>
    <scope>NUCLEOTIDE SEQUENCE [LARGE SCALE GENOMIC DNA]</scope>
    <source>
        <strain evidence="3">isl-2</strain>
    </source>
</reference>
<organism evidence="2 3">
    <name type="scientific">Chloroflexus islandicus</name>
    <dbReference type="NCBI Taxonomy" id="1707952"/>
    <lineage>
        <taxon>Bacteria</taxon>
        <taxon>Bacillati</taxon>
        <taxon>Chloroflexota</taxon>
        <taxon>Chloroflexia</taxon>
        <taxon>Chloroflexales</taxon>
        <taxon>Chloroflexineae</taxon>
        <taxon>Chloroflexaceae</taxon>
        <taxon>Chloroflexus</taxon>
    </lineage>
</organism>
<proteinExistence type="predicted"/>
<evidence type="ECO:0000313" key="3">
    <source>
        <dbReference type="Proteomes" id="UP000078287"/>
    </source>
</evidence>
<dbReference type="OrthoDB" id="32195at2"/>
<dbReference type="RefSeq" id="WP_066790431.1">
    <property type="nucleotide sequence ID" value="NZ_LWQS01000082.1"/>
</dbReference>
<dbReference type="InterPro" id="IPR007505">
    <property type="entry name" value="PDDEXK_7"/>
</dbReference>
<accession>A0A178M3R4</accession>
<dbReference type="Proteomes" id="UP000078287">
    <property type="component" value="Unassembled WGS sequence"/>
</dbReference>
<evidence type="ECO:0000256" key="1">
    <source>
        <dbReference type="SAM" id="MobiDB-lite"/>
    </source>
</evidence>
<dbReference type="STRING" id="1707952.A6A03_04015"/>
<comment type="caution">
    <text evidence="2">The sequence shown here is derived from an EMBL/GenBank/DDBJ whole genome shotgun (WGS) entry which is preliminary data.</text>
</comment>
<dbReference type="Pfam" id="PF04411">
    <property type="entry name" value="PDDEXK_7"/>
    <property type="match status" value="1"/>
</dbReference>
<feature type="compositionally biased region" description="Basic and acidic residues" evidence="1">
    <location>
        <begin position="167"/>
        <end position="182"/>
    </location>
</feature>
<protein>
    <recommendedName>
        <fullName evidence="4">DUF2357 domain-containing protein</fullName>
    </recommendedName>
</protein>